<dbReference type="GO" id="GO:0004639">
    <property type="term" value="F:phosphoribosylaminoimidazolesuccinocarboxamide synthase activity"/>
    <property type="evidence" value="ECO:0007669"/>
    <property type="project" value="UniProtKB-UniRule"/>
</dbReference>
<dbReference type="GO" id="GO:0005524">
    <property type="term" value="F:ATP binding"/>
    <property type="evidence" value="ECO:0007669"/>
    <property type="project" value="UniProtKB-KW"/>
</dbReference>
<dbReference type="InterPro" id="IPR028923">
    <property type="entry name" value="SAICAR_synt/ADE2_N"/>
</dbReference>
<evidence type="ECO:0000256" key="1">
    <source>
        <dbReference type="ARBA" id="ARBA00004672"/>
    </source>
</evidence>
<evidence type="ECO:0000256" key="8">
    <source>
        <dbReference type="HAMAP-Rule" id="MF_00137"/>
    </source>
</evidence>
<keyword evidence="5 8" id="KW-0658">Purine biosynthesis</keyword>
<reference evidence="10 11" key="1">
    <citation type="submission" date="2019-02" db="EMBL/GenBank/DDBJ databases">
        <title>Deep-cultivation of Planctomycetes and their phenomic and genomic characterization uncovers novel biology.</title>
        <authorList>
            <person name="Wiegand S."/>
            <person name="Jogler M."/>
            <person name="Boedeker C."/>
            <person name="Pinto D."/>
            <person name="Vollmers J."/>
            <person name="Rivas-Marin E."/>
            <person name="Kohn T."/>
            <person name="Peeters S.H."/>
            <person name="Heuer A."/>
            <person name="Rast P."/>
            <person name="Oberbeckmann S."/>
            <person name="Bunk B."/>
            <person name="Jeske O."/>
            <person name="Meyerdierks A."/>
            <person name="Storesund J.E."/>
            <person name="Kallscheuer N."/>
            <person name="Luecker S."/>
            <person name="Lage O.M."/>
            <person name="Pohl T."/>
            <person name="Merkel B.J."/>
            <person name="Hornburger P."/>
            <person name="Mueller R.-W."/>
            <person name="Bruemmer F."/>
            <person name="Labrenz M."/>
            <person name="Spormann A.M."/>
            <person name="Op den Camp H."/>
            <person name="Overmann J."/>
            <person name="Amann R."/>
            <person name="Jetten M.S.M."/>
            <person name="Mascher T."/>
            <person name="Medema M.H."/>
            <person name="Devos D.P."/>
            <person name="Kaster A.-K."/>
            <person name="Ovreas L."/>
            <person name="Rohde M."/>
            <person name="Galperin M.Y."/>
            <person name="Jogler C."/>
        </authorList>
    </citation>
    <scope>NUCLEOTIDE SEQUENCE [LARGE SCALE GENOMIC DNA]</scope>
    <source>
        <strain evidence="10 11">K23_9</strain>
    </source>
</reference>
<dbReference type="EC" id="6.3.2.6" evidence="8"/>
<evidence type="ECO:0000256" key="3">
    <source>
        <dbReference type="ARBA" id="ARBA00022598"/>
    </source>
</evidence>
<dbReference type="Gene3D" id="3.30.470.20">
    <property type="entry name" value="ATP-grasp fold, B domain"/>
    <property type="match status" value="1"/>
</dbReference>
<dbReference type="UniPathway" id="UPA00074">
    <property type="reaction ID" value="UER00131"/>
</dbReference>
<evidence type="ECO:0000313" key="11">
    <source>
        <dbReference type="Proteomes" id="UP000319817"/>
    </source>
</evidence>
<dbReference type="SUPFAM" id="SSF56104">
    <property type="entry name" value="SAICAR synthase-like"/>
    <property type="match status" value="1"/>
</dbReference>
<dbReference type="InterPro" id="IPR018236">
    <property type="entry name" value="SAICAR_synthetase_CS"/>
</dbReference>
<name>A0A517NX88_9BACT</name>
<gene>
    <name evidence="8 10" type="primary">purC</name>
    <name evidence="10" type="ORF">K239x_37180</name>
</gene>
<dbReference type="NCBIfam" id="TIGR00081">
    <property type="entry name" value="purC"/>
    <property type="match status" value="1"/>
</dbReference>
<evidence type="ECO:0000256" key="5">
    <source>
        <dbReference type="ARBA" id="ARBA00022755"/>
    </source>
</evidence>
<comment type="similarity">
    <text evidence="2 8">Belongs to the SAICAR synthetase family.</text>
</comment>
<dbReference type="Gene3D" id="3.30.200.20">
    <property type="entry name" value="Phosphorylase Kinase, domain 1"/>
    <property type="match status" value="1"/>
</dbReference>
<dbReference type="FunFam" id="3.30.470.20:FF:000015">
    <property type="entry name" value="Phosphoribosylaminoimidazole-succinocarboxamide synthase"/>
    <property type="match status" value="1"/>
</dbReference>
<dbReference type="CDD" id="cd01414">
    <property type="entry name" value="SAICAR_synt_Sc"/>
    <property type="match status" value="1"/>
</dbReference>
<evidence type="ECO:0000256" key="2">
    <source>
        <dbReference type="ARBA" id="ARBA00010190"/>
    </source>
</evidence>
<protein>
    <recommendedName>
        <fullName evidence="8">Phosphoribosylaminoimidazole-succinocarboxamide synthase</fullName>
        <ecNumber evidence="8">6.3.2.6</ecNumber>
    </recommendedName>
    <alternativeName>
        <fullName evidence="8">SAICAR synthetase</fullName>
    </alternativeName>
</protein>
<dbReference type="NCBIfam" id="NF010568">
    <property type="entry name" value="PRK13961.1"/>
    <property type="match status" value="1"/>
</dbReference>
<dbReference type="PANTHER" id="PTHR43700:SF1">
    <property type="entry name" value="PHOSPHORIBOSYLAMINOIMIDAZOLE-SUCCINOCARBOXAMIDE SYNTHASE"/>
    <property type="match status" value="1"/>
</dbReference>
<comment type="pathway">
    <text evidence="1 8">Purine metabolism; IMP biosynthesis via de novo pathway; 5-amino-1-(5-phospho-D-ribosyl)imidazole-4-carboxamide from 5-amino-1-(5-phospho-D-ribosyl)imidazole-4-carboxylate: step 1/2.</text>
</comment>
<proteinExistence type="inferred from homology"/>
<dbReference type="RefSeq" id="WP_145419512.1">
    <property type="nucleotide sequence ID" value="NZ_CP036526.1"/>
</dbReference>
<feature type="domain" description="SAICAR synthetase/ADE2 N-terminal" evidence="9">
    <location>
        <begin position="34"/>
        <end position="278"/>
    </location>
</feature>
<keyword evidence="3 8" id="KW-0436">Ligase</keyword>
<dbReference type="AlphaFoldDB" id="A0A517NX88"/>
<dbReference type="HAMAP" id="MF_00137">
    <property type="entry name" value="SAICAR_synth"/>
    <property type="match status" value="1"/>
</dbReference>
<evidence type="ECO:0000256" key="6">
    <source>
        <dbReference type="ARBA" id="ARBA00022840"/>
    </source>
</evidence>
<dbReference type="GO" id="GO:0006189">
    <property type="term" value="P:'de novo' IMP biosynthetic process"/>
    <property type="evidence" value="ECO:0007669"/>
    <property type="project" value="UniProtKB-UniRule"/>
</dbReference>
<dbReference type="Proteomes" id="UP000319817">
    <property type="component" value="Chromosome"/>
</dbReference>
<dbReference type="GO" id="GO:0005737">
    <property type="term" value="C:cytoplasm"/>
    <property type="evidence" value="ECO:0007669"/>
    <property type="project" value="TreeGrafter"/>
</dbReference>
<dbReference type="PROSITE" id="PS01058">
    <property type="entry name" value="SAICAR_SYNTHETASE_2"/>
    <property type="match status" value="1"/>
</dbReference>
<evidence type="ECO:0000256" key="7">
    <source>
        <dbReference type="ARBA" id="ARBA00048475"/>
    </source>
</evidence>
<organism evidence="10 11">
    <name type="scientific">Stieleria marina</name>
    <dbReference type="NCBI Taxonomy" id="1930275"/>
    <lineage>
        <taxon>Bacteria</taxon>
        <taxon>Pseudomonadati</taxon>
        <taxon>Planctomycetota</taxon>
        <taxon>Planctomycetia</taxon>
        <taxon>Pirellulales</taxon>
        <taxon>Pirellulaceae</taxon>
        <taxon>Stieleria</taxon>
    </lineage>
</organism>
<dbReference type="PANTHER" id="PTHR43700">
    <property type="entry name" value="PHOSPHORIBOSYLAMINOIMIDAZOLE-SUCCINOCARBOXAMIDE SYNTHASE"/>
    <property type="match status" value="1"/>
</dbReference>
<keyword evidence="11" id="KW-1185">Reference proteome</keyword>
<sequence>MNDSNCDDDSYYQFDEAGALLSTSLPLPLPRQCGKVRDVYDMGDQLLIVSTDRISAFDYILPSGIPAKGKLLTAMSEFWFDKLKVRHHLRSTEIPAELSSEFDTSPLVGRSMVVEKAKVVPFECVVRGYLEGSGLKEYQSTGQICGNKLPDGLVQCDKLPEPIFTPATKAVEGHDENVSIGRMIADLGSELALQLREMSLQIYRTALQYAQTQGILIADTKFEFGIVDDQVILVDEVLTPDSSRFWAADSYQPGQAQPSFDKQFVREWLSQCGWDKQSDPPKLPADVIDQTAAKYAEAYEQITGKAFAG</sequence>
<evidence type="ECO:0000313" key="10">
    <source>
        <dbReference type="EMBL" id="QDT11718.1"/>
    </source>
</evidence>
<evidence type="ECO:0000259" key="9">
    <source>
        <dbReference type="Pfam" id="PF01259"/>
    </source>
</evidence>
<accession>A0A517NX88</accession>
<dbReference type="Pfam" id="PF01259">
    <property type="entry name" value="SAICAR_synt"/>
    <property type="match status" value="1"/>
</dbReference>
<comment type="catalytic activity">
    <reaction evidence="7 8">
        <text>5-amino-1-(5-phospho-D-ribosyl)imidazole-4-carboxylate + L-aspartate + ATP = (2S)-2-[5-amino-1-(5-phospho-beta-D-ribosyl)imidazole-4-carboxamido]succinate + ADP + phosphate + 2 H(+)</text>
        <dbReference type="Rhea" id="RHEA:22628"/>
        <dbReference type="ChEBI" id="CHEBI:15378"/>
        <dbReference type="ChEBI" id="CHEBI:29991"/>
        <dbReference type="ChEBI" id="CHEBI:30616"/>
        <dbReference type="ChEBI" id="CHEBI:43474"/>
        <dbReference type="ChEBI" id="CHEBI:58443"/>
        <dbReference type="ChEBI" id="CHEBI:77657"/>
        <dbReference type="ChEBI" id="CHEBI:456216"/>
        <dbReference type="EC" id="6.3.2.6"/>
    </reaction>
</comment>
<dbReference type="PROSITE" id="PS01057">
    <property type="entry name" value="SAICAR_SYNTHETASE_1"/>
    <property type="match status" value="1"/>
</dbReference>
<dbReference type="InterPro" id="IPR001636">
    <property type="entry name" value="SAICAR_synth"/>
</dbReference>
<evidence type="ECO:0000256" key="4">
    <source>
        <dbReference type="ARBA" id="ARBA00022741"/>
    </source>
</evidence>
<dbReference type="EMBL" id="CP036526">
    <property type="protein sequence ID" value="QDT11718.1"/>
    <property type="molecule type" value="Genomic_DNA"/>
</dbReference>
<dbReference type="OrthoDB" id="9801549at2"/>
<keyword evidence="6 8" id="KW-0067">ATP-binding</keyword>
<keyword evidence="4 8" id="KW-0547">Nucleotide-binding</keyword>